<dbReference type="Gene3D" id="1.10.630.10">
    <property type="entry name" value="Cytochrome P450"/>
    <property type="match status" value="1"/>
</dbReference>
<keyword evidence="7" id="KW-0479">Metal-binding</keyword>
<dbReference type="EMBL" id="OP870563">
    <property type="protein sequence ID" value="WIT94136.1"/>
    <property type="molecule type" value="mRNA"/>
</dbReference>
<evidence type="ECO:0000256" key="5">
    <source>
        <dbReference type="ARBA" id="ARBA00010617"/>
    </source>
</evidence>
<evidence type="ECO:0000256" key="1">
    <source>
        <dbReference type="ARBA" id="ARBA00001971"/>
    </source>
</evidence>
<sequence length="475" mass="55699">MSLNSFCFTEQLTFLKYVNEYYLFYSITLLTFASLFALVWILQKYTYFEKIRLARASLPTFPYGNLKEVFKRETSLHVYLWKYYNRFKRKSCKYGGMFVFVKPALLIIDSAVSSKLNSDSESFEHVVPRESKLKREDVKKILQQTGSLNNYIRKFCYSTQGVLPEKLLKADISTTFKDFLLEATCLAFGFKPLDVVDEINELLKQKYQTSYRFYLSLCIPWLRTKRDKLDNDLKEILMDIVESRKKNDSDEIDLIESFISLYNSSEFAIRDISNELFHCFADTLTFSHSTLMMCLYELAGNREIQDEVLGEIRRFNKKNRNFDYENINELTYLDAVVKETLRKYPPIATIITCSKCKDKPSFDWYPDKNALFFQSILGVQRDPKNYTKPEAFEPDRFTESRTLDKDKNVYLPLGIGPMSDLYVKLITLQVKLVLASIFSQLEVRFKGGTSSSLKYNPGLLYLCPNDDFQLEFSRF</sequence>
<reference evidence="15" key="2">
    <citation type="journal article" date="2023" name="Genomics">
        <title>Transcriptome analysis of Euwallacea interjectus reveals differentially expressed unigenes related to developmental stages and egg laid.</title>
        <authorList>
            <person name="Hu J."/>
            <person name="Zhao C."/>
            <person name="Tan J."/>
            <person name="Lai S."/>
            <person name="Zhou Y."/>
            <person name="Dai L."/>
        </authorList>
    </citation>
    <scope>NUCLEOTIDE SEQUENCE</scope>
</reference>
<comment type="function">
    <text evidence="2">May be involved in the metabolism of insect hormones and in the breakdown of synthetic insecticides.</text>
</comment>
<organism evidence="15">
    <name type="scientific">Euwallacea interjectus</name>
    <dbReference type="NCBI Taxonomy" id="321055"/>
    <lineage>
        <taxon>Eukaryota</taxon>
        <taxon>Metazoa</taxon>
        <taxon>Ecdysozoa</taxon>
        <taxon>Arthropoda</taxon>
        <taxon>Hexapoda</taxon>
        <taxon>Insecta</taxon>
        <taxon>Pterygota</taxon>
        <taxon>Neoptera</taxon>
        <taxon>Endopterygota</taxon>
        <taxon>Coleoptera</taxon>
        <taxon>Polyphaga</taxon>
        <taxon>Cucujiformia</taxon>
        <taxon>Curculionidae</taxon>
        <taxon>Scolytinae</taxon>
        <taxon>Euwallacea</taxon>
    </lineage>
</organism>
<comment type="similarity">
    <text evidence="5">Belongs to the cytochrome P450 family.</text>
</comment>
<keyword evidence="6" id="KW-0349">Heme</keyword>
<dbReference type="Pfam" id="PF00067">
    <property type="entry name" value="p450"/>
    <property type="match status" value="1"/>
</dbReference>
<dbReference type="GO" id="GO:0016705">
    <property type="term" value="F:oxidoreductase activity, acting on paired donors, with incorporation or reduction of molecular oxygen"/>
    <property type="evidence" value="ECO:0007669"/>
    <property type="project" value="InterPro"/>
</dbReference>
<keyword evidence="14" id="KW-1133">Transmembrane helix</keyword>
<dbReference type="PANTHER" id="PTHR24292:SF54">
    <property type="entry name" value="CYP9F3-RELATED"/>
    <property type="match status" value="1"/>
</dbReference>
<dbReference type="InterPro" id="IPR002403">
    <property type="entry name" value="Cyt_P450_E_grp-IV"/>
</dbReference>
<dbReference type="GO" id="GO:0005789">
    <property type="term" value="C:endoplasmic reticulum membrane"/>
    <property type="evidence" value="ECO:0007669"/>
    <property type="project" value="UniProtKB-SubCell"/>
</dbReference>
<evidence type="ECO:0000256" key="4">
    <source>
        <dbReference type="ARBA" id="ARBA00004406"/>
    </source>
</evidence>
<evidence type="ECO:0000313" key="15">
    <source>
        <dbReference type="EMBL" id="WIT94136.1"/>
    </source>
</evidence>
<evidence type="ECO:0000256" key="12">
    <source>
        <dbReference type="ARBA" id="ARBA00023033"/>
    </source>
</evidence>
<evidence type="ECO:0000256" key="10">
    <source>
        <dbReference type="ARBA" id="ARBA00023002"/>
    </source>
</evidence>
<evidence type="ECO:0000256" key="8">
    <source>
        <dbReference type="ARBA" id="ARBA00022824"/>
    </source>
</evidence>
<evidence type="ECO:0000256" key="7">
    <source>
        <dbReference type="ARBA" id="ARBA00022723"/>
    </source>
</evidence>
<dbReference type="InterPro" id="IPR050476">
    <property type="entry name" value="Insect_CytP450_Detox"/>
</dbReference>
<dbReference type="PRINTS" id="PR00465">
    <property type="entry name" value="EP450IV"/>
</dbReference>
<keyword evidence="13 14" id="KW-0472">Membrane</keyword>
<keyword evidence="14" id="KW-0812">Transmembrane</keyword>
<keyword evidence="11" id="KW-0408">Iron</keyword>
<evidence type="ECO:0000256" key="9">
    <source>
        <dbReference type="ARBA" id="ARBA00022848"/>
    </source>
</evidence>
<dbReference type="GO" id="GO:0005506">
    <property type="term" value="F:iron ion binding"/>
    <property type="evidence" value="ECO:0007669"/>
    <property type="project" value="InterPro"/>
</dbReference>
<name>A0A9Y1YYH4_9CUCU</name>
<evidence type="ECO:0000256" key="6">
    <source>
        <dbReference type="ARBA" id="ARBA00022617"/>
    </source>
</evidence>
<dbReference type="AlphaFoldDB" id="A0A9Y1YYH4"/>
<evidence type="ECO:0000256" key="2">
    <source>
        <dbReference type="ARBA" id="ARBA00003690"/>
    </source>
</evidence>
<dbReference type="InterPro" id="IPR036396">
    <property type="entry name" value="Cyt_P450_sf"/>
</dbReference>
<evidence type="ECO:0000256" key="3">
    <source>
        <dbReference type="ARBA" id="ARBA00004174"/>
    </source>
</evidence>
<proteinExistence type="evidence at transcript level"/>
<keyword evidence="10" id="KW-0560">Oxidoreductase</keyword>
<keyword evidence="9" id="KW-0492">Microsome</keyword>
<dbReference type="PANTHER" id="PTHR24292">
    <property type="entry name" value="CYTOCHROME P450"/>
    <property type="match status" value="1"/>
</dbReference>
<dbReference type="GO" id="GO:0004497">
    <property type="term" value="F:monooxygenase activity"/>
    <property type="evidence" value="ECO:0007669"/>
    <property type="project" value="UniProtKB-KW"/>
</dbReference>
<comment type="cofactor">
    <cofactor evidence="1">
        <name>heme</name>
        <dbReference type="ChEBI" id="CHEBI:30413"/>
    </cofactor>
</comment>
<evidence type="ECO:0000256" key="13">
    <source>
        <dbReference type="ARBA" id="ARBA00023136"/>
    </source>
</evidence>
<reference evidence="15" key="1">
    <citation type="submission" date="2022-11" db="EMBL/GenBank/DDBJ databases">
        <authorList>
            <person name="Dai L."/>
        </authorList>
    </citation>
    <scope>NUCLEOTIDE SEQUENCE</scope>
</reference>
<feature type="transmembrane region" description="Helical" evidence="14">
    <location>
        <begin position="22"/>
        <end position="42"/>
    </location>
</feature>
<keyword evidence="8" id="KW-0256">Endoplasmic reticulum</keyword>
<comment type="subcellular location">
    <subcellularLocation>
        <location evidence="4">Endoplasmic reticulum membrane</location>
        <topology evidence="4">Peripheral membrane protein</topology>
    </subcellularLocation>
    <subcellularLocation>
        <location evidence="3">Microsome membrane</location>
        <topology evidence="3">Peripheral membrane protein</topology>
    </subcellularLocation>
</comment>
<keyword evidence="12 15" id="KW-0503">Monooxygenase</keyword>
<evidence type="ECO:0000256" key="11">
    <source>
        <dbReference type="ARBA" id="ARBA00023004"/>
    </source>
</evidence>
<protein>
    <submittedName>
        <fullName evidence="15">Cytochrome P450 monooxygenase CYP393B3</fullName>
    </submittedName>
</protein>
<evidence type="ECO:0000256" key="14">
    <source>
        <dbReference type="SAM" id="Phobius"/>
    </source>
</evidence>
<accession>A0A9Y1YYH4</accession>
<dbReference type="InterPro" id="IPR001128">
    <property type="entry name" value="Cyt_P450"/>
</dbReference>
<dbReference type="GO" id="GO:0020037">
    <property type="term" value="F:heme binding"/>
    <property type="evidence" value="ECO:0007669"/>
    <property type="project" value="InterPro"/>
</dbReference>
<dbReference type="SUPFAM" id="SSF48264">
    <property type="entry name" value="Cytochrome P450"/>
    <property type="match status" value="1"/>
</dbReference>